<feature type="non-terminal residue" evidence="16">
    <location>
        <position position="288"/>
    </location>
</feature>
<name>A0AAD7ZUT3_DIPPU</name>
<keyword evidence="4 14" id="KW-1133">Transmembrane helix</keyword>
<evidence type="ECO:0000256" key="8">
    <source>
        <dbReference type="ARBA" id="ARBA00023157"/>
    </source>
</evidence>
<evidence type="ECO:0000256" key="4">
    <source>
        <dbReference type="ARBA" id="ARBA00022989"/>
    </source>
</evidence>
<evidence type="ECO:0000256" key="3">
    <source>
        <dbReference type="ARBA" id="ARBA00022692"/>
    </source>
</evidence>
<keyword evidence="5" id="KW-0770">Synapse</keyword>
<evidence type="ECO:0000256" key="5">
    <source>
        <dbReference type="ARBA" id="ARBA00023018"/>
    </source>
</evidence>
<dbReference type="GO" id="GO:0005216">
    <property type="term" value="F:monoatomic ion channel activity"/>
    <property type="evidence" value="ECO:0007669"/>
    <property type="project" value="InterPro"/>
</dbReference>
<gene>
    <name evidence="16" type="ORF">L9F63_028335</name>
</gene>
<dbReference type="FunFam" id="1.20.58.390:FF:000001">
    <property type="entry name" value="Neuronal nicotinic acetylcholine receptor subunit 3"/>
    <property type="match status" value="1"/>
</dbReference>
<evidence type="ECO:0000256" key="13">
    <source>
        <dbReference type="ARBA" id="ARBA00034099"/>
    </source>
</evidence>
<dbReference type="Pfam" id="PF02932">
    <property type="entry name" value="Neur_chan_memb"/>
    <property type="match status" value="1"/>
</dbReference>
<dbReference type="InterPro" id="IPR036719">
    <property type="entry name" value="Neuro-gated_channel_TM_sf"/>
</dbReference>
<evidence type="ECO:0000256" key="12">
    <source>
        <dbReference type="ARBA" id="ARBA00023303"/>
    </source>
</evidence>
<evidence type="ECO:0000256" key="6">
    <source>
        <dbReference type="ARBA" id="ARBA00023065"/>
    </source>
</evidence>
<accession>A0AAD7ZUT3</accession>
<feature type="domain" description="Neurotransmitter-gated ion-channel transmembrane" evidence="15">
    <location>
        <begin position="49"/>
        <end position="219"/>
    </location>
</feature>
<dbReference type="CDD" id="cd19064">
    <property type="entry name" value="LGIC_TM_nAChR"/>
    <property type="match status" value="1"/>
</dbReference>
<dbReference type="AlphaFoldDB" id="A0AAD7ZUT3"/>
<evidence type="ECO:0000256" key="9">
    <source>
        <dbReference type="ARBA" id="ARBA00023170"/>
    </source>
</evidence>
<dbReference type="PANTHER" id="PTHR18945">
    <property type="entry name" value="NEUROTRANSMITTER GATED ION CHANNEL"/>
    <property type="match status" value="1"/>
</dbReference>
<keyword evidence="12" id="KW-0407">Ion channel</keyword>
<dbReference type="InterPro" id="IPR006201">
    <property type="entry name" value="Neur_channel"/>
</dbReference>
<dbReference type="InterPro" id="IPR006029">
    <property type="entry name" value="Neurotrans-gated_channel_TM"/>
</dbReference>
<keyword evidence="3 14" id="KW-0812">Transmembrane</keyword>
<evidence type="ECO:0000313" key="17">
    <source>
        <dbReference type="Proteomes" id="UP001233999"/>
    </source>
</evidence>
<evidence type="ECO:0000256" key="11">
    <source>
        <dbReference type="ARBA" id="ARBA00023286"/>
    </source>
</evidence>
<keyword evidence="1" id="KW-0813">Transport</keyword>
<dbReference type="Proteomes" id="UP001233999">
    <property type="component" value="Unassembled WGS sequence"/>
</dbReference>
<proteinExistence type="predicted"/>
<evidence type="ECO:0000256" key="2">
    <source>
        <dbReference type="ARBA" id="ARBA00022475"/>
    </source>
</evidence>
<evidence type="ECO:0000256" key="1">
    <source>
        <dbReference type="ARBA" id="ARBA00022448"/>
    </source>
</evidence>
<keyword evidence="6" id="KW-0406">Ion transport</keyword>
<feature type="non-terminal residue" evidence="16">
    <location>
        <position position="1"/>
    </location>
</feature>
<sequence>KHSLKTENKIIYKNHLFAIKKEPLPIHILQHHFAAQDSVLHGESDRAMCRNIVPLSSCVLYLPADSGEKVALCISILLSQTMFFLLISEIIPSTSLALPLLGKYLLFTMILVGLSVVITIMVLNVHYRKPSTHKMAPWVRKVFIRRLPKLLLMKVPEQLLADLAANKNRLRAAKKSKLNAAAAAAAASSSSVASSPDSLRHHLQRPGGCNGLHSSASSATNRFGGLIAGFNGLPSVVGLDGSLSDVGTRKKYPFELEKKQFITSCSYSITCCDKMNSMQKTKTGDSWP</sequence>
<evidence type="ECO:0000256" key="10">
    <source>
        <dbReference type="ARBA" id="ARBA00023180"/>
    </source>
</evidence>
<organism evidence="16 17">
    <name type="scientific">Diploptera punctata</name>
    <name type="common">Pacific beetle cockroach</name>
    <dbReference type="NCBI Taxonomy" id="6984"/>
    <lineage>
        <taxon>Eukaryota</taxon>
        <taxon>Metazoa</taxon>
        <taxon>Ecdysozoa</taxon>
        <taxon>Arthropoda</taxon>
        <taxon>Hexapoda</taxon>
        <taxon>Insecta</taxon>
        <taxon>Pterygota</taxon>
        <taxon>Neoptera</taxon>
        <taxon>Polyneoptera</taxon>
        <taxon>Dictyoptera</taxon>
        <taxon>Blattodea</taxon>
        <taxon>Blaberoidea</taxon>
        <taxon>Blaberidae</taxon>
        <taxon>Diplopterinae</taxon>
        <taxon>Diploptera</taxon>
    </lineage>
</organism>
<keyword evidence="9" id="KW-0675">Receptor</keyword>
<protein>
    <recommendedName>
        <fullName evidence="15">Neurotransmitter-gated ion-channel transmembrane domain-containing protein</fullName>
    </recommendedName>
</protein>
<evidence type="ECO:0000256" key="14">
    <source>
        <dbReference type="SAM" id="Phobius"/>
    </source>
</evidence>
<keyword evidence="11" id="KW-1071">Ligand-gated ion channel</keyword>
<dbReference type="GO" id="GO:0004888">
    <property type="term" value="F:transmembrane signaling receptor activity"/>
    <property type="evidence" value="ECO:0007669"/>
    <property type="project" value="InterPro"/>
</dbReference>
<feature type="transmembrane region" description="Helical" evidence="14">
    <location>
        <begin position="70"/>
        <end position="92"/>
    </location>
</feature>
<dbReference type="EMBL" id="JASPKZ010006676">
    <property type="protein sequence ID" value="KAJ9587092.1"/>
    <property type="molecule type" value="Genomic_DNA"/>
</dbReference>
<reference evidence="16" key="2">
    <citation type="submission" date="2023-05" db="EMBL/GenBank/DDBJ databases">
        <authorList>
            <person name="Fouks B."/>
        </authorList>
    </citation>
    <scope>NUCLEOTIDE SEQUENCE</scope>
    <source>
        <strain evidence="16">Stay&amp;Tobe</strain>
        <tissue evidence="16">Testes</tissue>
    </source>
</reference>
<evidence type="ECO:0000256" key="7">
    <source>
        <dbReference type="ARBA" id="ARBA00023136"/>
    </source>
</evidence>
<evidence type="ECO:0000259" key="15">
    <source>
        <dbReference type="Pfam" id="PF02932"/>
    </source>
</evidence>
<keyword evidence="17" id="KW-1185">Reference proteome</keyword>
<dbReference type="Gene3D" id="1.20.58.390">
    <property type="entry name" value="Neurotransmitter-gated ion-channel transmembrane domain"/>
    <property type="match status" value="1"/>
</dbReference>
<feature type="transmembrane region" description="Helical" evidence="14">
    <location>
        <begin position="104"/>
        <end position="125"/>
    </location>
</feature>
<comment type="caution">
    <text evidence="16">The sequence shown here is derived from an EMBL/GenBank/DDBJ whole genome shotgun (WGS) entry which is preliminary data.</text>
</comment>
<keyword evidence="7 14" id="KW-0472">Membrane</keyword>
<keyword evidence="2" id="KW-1003">Cell membrane</keyword>
<dbReference type="GO" id="GO:0097060">
    <property type="term" value="C:synaptic membrane"/>
    <property type="evidence" value="ECO:0007669"/>
    <property type="project" value="UniProtKB-SubCell"/>
</dbReference>
<dbReference type="SUPFAM" id="SSF90112">
    <property type="entry name" value="Neurotransmitter-gated ion-channel transmembrane pore"/>
    <property type="match status" value="1"/>
</dbReference>
<keyword evidence="10" id="KW-0325">Glycoprotein</keyword>
<evidence type="ECO:0000313" key="16">
    <source>
        <dbReference type="EMBL" id="KAJ9587092.1"/>
    </source>
</evidence>
<keyword evidence="8" id="KW-1015">Disulfide bond</keyword>
<comment type="subcellular location">
    <subcellularLocation>
        <location evidence="13">Synaptic cell membrane</location>
        <topology evidence="13">Multi-pass membrane protein</topology>
    </subcellularLocation>
</comment>
<dbReference type="InterPro" id="IPR038050">
    <property type="entry name" value="Neuro_actylchol_rec"/>
</dbReference>
<reference evidence="16" key="1">
    <citation type="journal article" date="2023" name="IScience">
        <title>Live-bearing cockroach genome reveals convergent evolutionary mechanisms linked to viviparity in insects and beyond.</title>
        <authorList>
            <person name="Fouks B."/>
            <person name="Harrison M.C."/>
            <person name="Mikhailova A.A."/>
            <person name="Marchal E."/>
            <person name="English S."/>
            <person name="Carruthers M."/>
            <person name="Jennings E.C."/>
            <person name="Chiamaka E.L."/>
            <person name="Frigard R.A."/>
            <person name="Pippel M."/>
            <person name="Attardo G.M."/>
            <person name="Benoit J.B."/>
            <person name="Bornberg-Bauer E."/>
            <person name="Tobe S.S."/>
        </authorList>
    </citation>
    <scope>NUCLEOTIDE SEQUENCE</scope>
    <source>
        <strain evidence="16">Stay&amp;Tobe</strain>
    </source>
</reference>